<dbReference type="AlphaFoldDB" id="A0A0L6W6C0"/>
<dbReference type="Proteomes" id="UP000037175">
    <property type="component" value="Unassembled WGS sequence"/>
</dbReference>
<evidence type="ECO:0000256" key="1">
    <source>
        <dbReference type="ARBA" id="ARBA00022729"/>
    </source>
</evidence>
<accession>A0A0L6W6C0</accession>
<dbReference type="InterPro" id="IPR051829">
    <property type="entry name" value="Multiheme_Cytochr_ET"/>
</dbReference>
<gene>
    <name evidence="3" type="ORF">Tfer_0076</name>
</gene>
<dbReference type="PANTHER" id="PTHR35038">
    <property type="entry name" value="DISSIMILATORY SULFITE REDUCTASE SIRA"/>
    <property type="match status" value="1"/>
</dbReference>
<proteinExistence type="predicted"/>
<dbReference type="RefSeq" id="WP_052216396.1">
    <property type="nucleotide sequence ID" value="NZ_LGTE01000001.1"/>
</dbReference>
<feature type="chain" id="PRO_5038378081" evidence="2">
    <location>
        <begin position="24"/>
        <end position="614"/>
    </location>
</feature>
<dbReference type="Gene3D" id="3.90.10.10">
    <property type="entry name" value="Cytochrome C3"/>
    <property type="match status" value="1"/>
</dbReference>
<dbReference type="InterPro" id="IPR036280">
    <property type="entry name" value="Multihaem_cyt_sf"/>
</dbReference>
<evidence type="ECO:0000256" key="2">
    <source>
        <dbReference type="SAM" id="SignalP"/>
    </source>
</evidence>
<dbReference type="SUPFAM" id="SSF48695">
    <property type="entry name" value="Multiheme cytochromes"/>
    <property type="match status" value="2"/>
</dbReference>
<sequence precursor="true">MRKYLFLVSMALGIYLFSFGGFAGAVSGDCSKCHGDLVTSFELDAPNPELTCAVCHNHYAMNAKHPYPNWTAQYVTGIGYFKSADSVLTGPPAIHNYHNGSNTPAGTNSCGKCHRAVKCESCHQNVKHKQHGSSEITSFPAYVVADGKAYASQQLSCAASNCHRFYSPGIVRTNSNGTQLCVNCHSTDKSGHNETNLGPLHDSFSSTLNIGVTNYQVSCEGCHAATLSAEHKKAAGRLGQPEDNECGYCHGASAQSTVAAEVSDIKTANAQIKDPKLKAENRGCVKCHFNIAVLPARPSEHLTYHIAVNSNNLSVVGGPHKDCNTCHANVKLFSTISNLARTPIDQRKYDCFVCHNQQFNLAPVHKAGLDGQLSDVNEVHYGCNTCHTPGTKPSEKVAQIIDELKNGAEGYECVDCHTGDVLDAGHAGKIDANCTKTCHKSSLTEEHLNNPVTQANNQDNPLTCNTCHANPDVKFVIAIGDTDCAACHYHAHNLNIVQQVPANIPLYPGFEWSTPQNAEIWLGEPWFDVTYQANSKRIVSNRRSDVNSEQIKDFYLTNMTTLGWMSLSEETINRTIILKFNSGKRYASVMIYDSEVPEGQTTVPAGIKIDIFYK</sequence>
<dbReference type="Gene3D" id="1.10.780.10">
    <property type="entry name" value="Hydroxylamine Oxidoreductase, Chain A, domain 1"/>
    <property type="match status" value="1"/>
</dbReference>
<dbReference type="EMBL" id="LGTE01000001">
    <property type="protein sequence ID" value="KNZ71006.1"/>
    <property type="molecule type" value="Genomic_DNA"/>
</dbReference>
<name>A0A0L6W6C0_9FIRM</name>
<evidence type="ECO:0000313" key="4">
    <source>
        <dbReference type="Proteomes" id="UP000037175"/>
    </source>
</evidence>
<keyword evidence="1 2" id="KW-0732">Signal</keyword>
<dbReference type="PANTHER" id="PTHR35038:SF6">
    <property type="entry name" value="SURFACE LOCALIZED DECAHEME CYTOCHROME C LIPOPROTEIN"/>
    <property type="match status" value="1"/>
</dbReference>
<keyword evidence="4" id="KW-1185">Reference proteome</keyword>
<organism evidence="3 4">
    <name type="scientific">Thermincola ferriacetica</name>
    <dbReference type="NCBI Taxonomy" id="281456"/>
    <lineage>
        <taxon>Bacteria</taxon>
        <taxon>Bacillati</taxon>
        <taxon>Bacillota</taxon>
        <taxon>Clostridia</taxon>
        <taxon>Eubacteriales</taxon>
        <taxon>Thermincolaceae</taxon>
        <taxon>Thermincola</taxon>
    </lineage>
</organism>
<feature type="signal peptide" evidence="2">
    <location>
        <begin position="1"/>
        <end position="23"/>
    </location>
</feature>
<comment type="caution">
    <text evidence="3">The sequence shown here is derived from an EMBL/GenBank/DDBJ whole genome shotgun (WGS) entry which is preliminary data.</text>
</comment>
<protein>
    <submittedName>
        <fullName evidence="3">Putative multiheme cytochrome c</fullName>
    </submittedName>
</protein>
<evidence type="ECO:0000313" key="3">
    <source>
        <dbReference type="EMBL" id="KNZ71006.1"/>
    </source>
</evidence>
<dbReference type="GO" id="GO:0016491">
    <property type="term" value="F:oxidoreductase activity"/>
    <property type="evidence" value="ECO:0007669"/>
    <property type="project" value="TreeGrafter"/>
</dbReference>
<reference evidence="4" key="1">
    <citation type="submission" date="2015-07" db="EMBL/GenBank/DDBJ databases">
        <title>Complete Genome of Thermincola ferriacetica strain Z-0001T.</title>
        <authorList>
            <person name="Lusk B."/>
            <person name="Badalamenti J.P."/>
            <person name="Parameswaran P."/>
            <person name="Bond D.R."/>
            <person name="Torres C.I."/>
        </authorList>
    </citation>
    <scope>NUCLEOTIDE SEQUENCE [LARGE SCALE GENOMIC DNA]</scope>
    <source>
        <strain evidence="4">Z-0001</strain>
    </source>
</reference>